<dbReference type="EMBL" id="CAJNJA010023086">
    <property type="protein sequence ID" value="CAE7505259.1"/>
    <property type="molecule type" value="Genomic_DNA"/>
</dbReference>
<proteinExistence type="predicted"/>
<evidence type="ECO:0000313" key="2">
    <source>
        <dbReference type="EMBL" id="CAE7505259.1"/>
    </source>
</evidence>
<feature type="non-terminal residue" evidence="2">
    <location>
        <position position="1"/>
    </location>
</feature>
<evidence type="ECO:0000256" key="1">
    <source>
        <dbReference type="SAM" id="MobiDB-lite"/>
    </source>
</evidence>
<dbReference type="OrthoDB" id="434531at2759"/>
<keyword evidence="3" id="KW-1185">Reference proteome</keyword>
<feature type="region of interest" description="Disordered" evidence="1">
    <location>
        <begin position="1"/>
        <end position="37"/>
    </location>
</feature>
<comment type="caution">
    <text evidence="2">The sequence shown here is derived from an EMBL/GenBank/DDBJ whole genome shotgun (WGS) entry which is preliminary data.</text>
</comment>
<name>A0A812T456_9DINO</name>
<protein>
    <submittedName>
        <fullName evidence="2">Dnc protein</fullName>
    </submittedName>
</protein>
<accession>A0A812T456</accession>
<organism evidence="2 3">
    <name type="scientific">Symbiodinium necroappetens</name>
    <dbReference type="NCBI Taxonomy" id="1628268"/>
    <lineage>
        <taxon>Eukaryota</taxon>
        <taxon>Sar</taxon>
        <taxon>Alveolata</taxon>
        <taxon>Dinophyceae</taxon>
        <taxon>Suessiales</taxon>
        <taxon>Symbiodiniaceae</taxon>
        <taxon>Symbiodinium</taxon>
    </lineage>
</organism>
<evidence type="ECO:0000313" key="3">
    <source>
        <dbReference type="Proteomes" id="UP000601435"/>
    </source>
</evidence>
<reference evidence="2" key="1">
    <citation type="submission" date="2021-02" db="EMBL/GenBank/DDBJ databases">
        <authorList>
            <person name="Dougan E. K."/>
            <person name="Rhodes N."/>
            <person name="Thang M."/>
            <person name="Chan C."/>
        </authorList>
    </citation>
    <scope>NUCLEOTIDE SEQUENCE</scope>
</reference>
<dbReference type="Proteomes" id="UP000601435">
    <property type="component" value="Unassembled WGS sequence"/>
</dbReference>
<sequence length="166" mass="17652">MSPNPDDTWKVPPNTTWSAMISQEADASPDKGVSEWGDLSAREGPSRWKLLIVVIDCSYGPRLSNPPRSIRALKAKLAAALGIEALSKQSGTGGAEAASAQAIVSGVEGPQRHLIEQDDDLCGFWDRVATNPGVSEADAEEVRRISKSLTVPTSSLPGTMQHTWGS</sequence>
<gene>
    <name evidence="2" type="primary">dnc</name>
    <name evidence="2" type="ORF">SNEC2469_LOCUS14403</name>
</gene>
<dbReference type="AlphaFoldDB" id="A0A812T456"/>